<dbReference type="InterPro" id="IPR036291">
    <property type="entry name" value="NAD(P)-bd_dom_sf"/>
</dbReference>
<sequence length="265" mass="28522">MNNIVDQAGSFLSRQADLSDRVALVTGAAGHLGRLCCQVLQEQGARVYGLDRPESLARLAEGVIPLGLELSAPDMLAQLDRLFPPGERLDILINNAAFVGTDAHAGWAVPFDQQSLETWRNCLEVNLTAPFALIQHLAPRLAAQGKGVVINVGSIYGEVGPDWSLYQGTQMANPAAYGASKGGLHQLTRWLATTLAPQIRVNTLIPGGIFRQQPASFVEAYQRRTPLGRMATEQDMLGALLYLASDLSAYVTGQSLSVDGGWQAW</sequence>
<dbReference type="SUPFAM" id="SSF51735">
    <property type="entry name" value="NAD(P)-binding Rossmann-fold domains"/>
    <property type="match status" value="1"/>
</dbReference>
<evidence type="ECO:0000256" key="3">
    <source>
        <dbReference type="ARBA" id="ARBA00023002"/>
    </source>
</evidence>
<dbReference type="InterPro" id="IPR052178">
    <property type="entry name" value="Sec_Metab_Biosynth_SDR"/>
</dbReference>
<organism evidence="4 5">
    <name type="scientific">Pseudaeromonas paramecii</name>
    <dbReference type="NCBI Taxonomy" id="2138166"/>
    <lineage>
        <taxon>Bacteria</taxon>
        <taxon>Pseudomonadati</taxon>
        <taxon>Pseudomonadota</taxon>
        <taxon>Gammaproteobacteria</taxon>
        <taxon>Aeromonadales</taxon>
        <taxon>Aeromonadaceae</taxon>
        <taxon>Pseudaeromonas</taxon>
    </lineage>
</organism>
<dbReference type="Proteomes" id="UP001501321">
    <property type="component" value="Unassembled WGS sequence"/>
</dbReference>
<comment type="caution">
    <text evidence="4">The sequence shown here is derived from an EMBL/GenBank/DDBJ whole genome shotgun (WGS) entry which is preliminary data.</text>
</comment>
<dbReference type="RefSeq" id="WP_345011063.1">
    <property type="nucleotide sequence ID" value="NZ_BAABFC010000009.1"/>
</dbReference>
<comment type="similarity">
    <text evidence="1">Belongs to the short-chain dehydrogenases/reductases (SDR) family.</text>
</comment>
<protein>
    <submittedName>
        <fullName evidence="4">SDR family oxidoreductase</fullName>
    </submittedName>
</protein>
<dbReference type="PRINTS" id="PR00081">
    <property type="entry name" value="GDHRDH"/>
</dbReference>
<evidence type="ECO:0000256" key="1">
    <source>
        <dbReference type="ARBA" id="ARBA00006484"/>
    </source>
</evidence>
<keyword evidence="3" id="KW-0560">Oxidoreductase</keyword>
<dbReference type="InterPro" id="IPR002347">
    <property type="entry name" value="SDR_fam"/>
</dbReference>
<reference evidence="5" key="1">
    <citation type="journal article" date="2019" name="Int. J. Syst. Evol. Microbiol.">
        <title>The Global Catalogue of Microorganisms (GCM) 10K type strain sequencing project: providing services to taxonomists for standard genome sequencing and annotation.</title>
        <authorList>
            <consortium name="The Broad Institute Genomics Platform"/>
            <consortium name="The Broad Institute Genome Sequencing Center for Infectious Disease"/>
            <person name="Wu L."/>
            <person name="Ma J."/>
        </authorList>
    </citation>
    <scope>NUCLEOTIDE SEQUENCE [LARGE SCALE GENOMIC DNA]</scope>
    <source>
        <strain evidence="5">JCM 32226</strain>
    </source>
</reference>
<evidence type="ECO:0000256" key="2">
    <source>
        <dbReference type="ARBA" id="ARBA00022857"/>
    </source>
</evidence>
<dbReference type="Pfam" id="PF13561">
    <property type="entry name" value="adh_short_C2"/>
    <property type="match status" value="1"/>
</dbReference>
<dbReference type="Gene3D" id="3.40.50.720">
    <property type="entry name" value="NAD(P)-binding Rossmann-like Domain"/>
    <property type="match status" value="1"/>
</dbReference>
<keyword evidence="5" id="KW-1185">Reference proteome</keyword>
<dbReference type="PRINTS" id="PR00080">
    <property type="entry name" value="SDRFAMILY"/>
</dbReference>
<proteinExistence type="inferred from homology"/>
<keyword evidence="2" id="KW-0521">NADP</keyword>
<gene>
    <name evidence="4" type="ORF">GCM10023095_12060</name>
</gene>
<dbReference type="PANTHER" id="PTHR43618:SF8">
    <property type="entry name" value="7ALPHA-HYDROXYSTEROID DEHYDROGENASE"/>
    <property type="match status" value="1"/>
</dbReference>
<evidence type="ECO:0000313" key="4">
    <source>
        <dbReference type="EMBL" id="GAA4496671.1"/>
    </source>
</evidence>
<accession>A0ABP8Q479</accession>
<evidence type="ECO:0000313" key="5">
    <source>
        <dbReference type="Proteomes" id="UP001501321"/>
    </source>
</evidence>
<dbReference type="EMBL" id="BAABFC010000009">
    <property type="protein sequence ID" value="GAA4496671.1"/>
    <property type="molecule type" value="Genomic_DNA"/>
</dbReference>
<dbReference type="PANTHER" id="PTHR43618">
    <property type="entry name" value="7-ALPHA-HYDROXYSTEROID DEHYDROGENASE"/>
    <property type="match status" value="1"/>
</dbReference>
<name>A0ABP8Q479_9GAMM</name>